<evidence type="ECO:0000256" key="3">
    <source>
        <dbReference type="ARBA" id="ARBA00022989"/>
    </source>
</evidence>
<evidence type="ECO:0000256" key="2">
    <source>
        <dbReference type="ARBA" id="ARBA00022692"/>
    </source>
</evidence>
<dbReference type="PANTHER" id="PTHR10658">
    <property type="entry name" value="PHOSPHATIDYLINOSITOL TRANSFER PROTEIN"/>
    <property type="match status" value="1"/>
</dbReference>
<evidence type="ECO:0000256" key="1">
    <source>
        <dbReference type="ARBA" id="ARBA00004141"/>
    </source>
</evidence>
<dbReference type="InterPro" id="IPR004031">
    <property type="entry name" value="PMP22/EMP/MP20/Claudin"/>
</dbReference>
<evidence type="ECO:0000313" key="7">
    <source>
        <dbReference type="EMBL" id="MBN3291591.1"/>
    </source>
</evidence>
<evidence type="ECO:0000256" key="4">
    <source>
        <dbReference type="ARBA" id="ARBA00023136"/>
    </source>
</evidence>
<dbReference type="Pfam" id="PF02121">
    <property type="entry name" value="IP_trans"/>
    <property type="match status" value="1"/>
</dbReference>
<keyword evidence="8" id="KW-1185">Reference proteome</keyword>
<comment type="subcellular location">
    <subcellularLocation>
        <location evidence="1">Membrane</location>
        <topology evidence="1">Multi-pass membrane protein</topology>
    </subcellularLocation>
</comment>
<feature type="transmembrane region" description="Helical" evidence="5">
    <location>
        <begin position="304"/>
        <end position="326"/>
    </location>
</feature>
<feature type="transmembrane region" description="Helical" evidence="5">
    <location>
        <begin position="270"/>
        <end position="292"/>
    </location>
</feature>
<feature type="non-terminal residue" evidence="7">
    <location>
        <position position="1"/>
    </location>
</feature>
<comment type="caution">
    <text evidence="7">The sequence shown here is derived from an EMBL/GenBank/DDBJ whole genome shotgun (WGS) entry which is preliminary data.</text>
</comment>
<dbReference type="EMBL" id="JAAWVN010013313">
    <property type="protein sequence ID" value="MBN3291591.1"/>
    <property type="molecule type" value="Genomic_DNA"/>
</dbReference>
<dbReference type="InterPro" id="IPR055261">
    <property type="entry name" value="PI_transfer_N"/>
</dbReference>
<dbReference type="InterPro" id="IPR001666">
    <property type="entry name" value="PI_transfer"/>
</dbReference>
<accession>A0ABS2Z040</accession>
<protein>
    <submittedName>
        <fullName evidence="7">PITC1 protein</fullName>
    </submittedName>
</protein>
<gene>
    <name evidence="7" type="primary">Pitpnc1_2</name>
    <name evidence="7" type="ORF">GTO92_0014796</name>
</gene>
<feature type="non-terminal residue" evidence="7">
    <location>
        <position position="369"/>
    </location>
</feature>
<evidence type="ECO:0000259" key="6">
    <source>
        <dbReference type="Pfam" id="PF02121"/>
    </source>
</evidence>
<keyword evidence="4 5" id="KW-0472">Membrane</keyword>
<dbReference type="InterPro" id="IPR023393">
    <property type="entry name" value="START-like_dom_sf"/>
</dbReference>
<evidence type="ECO:0000256" key="5">
    <source>
        <dbReference type="SAM" id="Phobius"/>
    </source>
</evidence>
<dbReference type="Proteomes" id="UP001166052">
    <property type="component" value="Unassembled WGS sequence"/>
</dbReference>
<dbReference type="PANTHER" id="PTHR10658:SF83">
    <property type="entry name" value="CYTOPLASMIC PHOSPHATIDYLINOSITOL TRANSFER PROTEIN 1 ISOFORM X1"/>
    <property type="match status" value="1"/>
</dbReference>
<dbReference type="Gene3D" id="3.30.530.20">
    <property type="match status" value="1"/>
</dbReference>
<evidence type="ECO:0000313" key="8">
    <source>
        <dbReference type="Proteomes" id="UP001166052"/>
    </source>
</evidence>
<feature type="transmembrane region" description="Helical" evidence="5">
    <location>
        <begin position="346"/>
        <end position="365"/>
    </location>
</feature>
<feature type="domain" description="Phosphatidylinositol transfer protein N-terminal" evidence="6">
    <location>
        <begin position="27"/>
        <end position="256"/>
    </location>
</feature>
<keyword evidence="3 5" id="KW-1133">Transmembrane helix</keyword>
<dbReference type="SUPFAM" id="SSF55961">
    <property type="entry name" value="Bet v1-like"/>
    <property type="match status" value="1"/>
</dbReference>
<organism evidence="7 8">
    <name type="scientific">Polypterus senegalus</name>
    <name type="common">Senegal bichir</name>
    <dbReference type="NCBI Taxonomy" id="55291"/>
    <lineage>
        <taxon>Eukaryota</taxon>
        <taxon>Metazoa</taxon>
        <taxon>Chordata</taxon>
        <taxon>Craniata</taxon>
        <taxon>Vertebrata</taxon>
        <taxon>Euteleostomi</taxon>
        <taxon>Actinopterygii</taxon>
        <taxon>Polypteriformes</taxon>
        <taxon>Polypteridae</taxon>
        <taxon>Polypterus</taxon>
    </lineage>
</organism>
<reference evidence="7" key="1">
    <citation type="journal article" date="2021" name="Cell">
        <title>Tracing the genetic footprints of vertebrate landing in non-teleost ray-finned fishes.</title>
        <authorList>
            <person name="Bi X."/>
            <person name="Wang K."/>
            <person name="Yang L."/>
            <person name="Pan H."/>
            <person name="Jiang H."/>
            <person name="Wei Q."/>
            <person name="Fang M."/>
            <person name="Yu H."/>
            <person name="Zhu C."/>
            <person name="Cai Y."/>
            <person name="He Y."/>
            <person name="Gan X."/>
            <person name="Zeng H."/>
            <person name="Yu D."/>
            <person name="Zhu Y."/>
            <person name="Jiang H."/>
            <person name="Qiu Q."/>
            <person name="Yang H."/>
            <person name="Zhang Y.E."/>
            <person name="Wang W."/>
            <person name="Zhu M."/>
            <person name="He S."/>
            <person name="Zhang G."/>
        </authorList>
    </citation>
    <scope>NUCLEOTIDE SEQUENCE</scope>
    <source>
        <strain evidence="7">Bchr_001</strain>
    </source>
</reference>
<sequence>MKSPQLCAVRPRTPEAARCQHISTRSFYRIGQLYMISKHSMEESSGGEGIEVIHNEPHQDPVHGTGQYTEKRIYISSKLPAWVRSFVPKIFYITEKAWNYYPFTVTGAAHLPCSFLPKFHIQIETKFESNRGDNANVFQDKPTPSSDVVSLDIAFDEVPERQYKECEDLRTFHSVKTGRGPLQKDWQETTEPIMCSYKRVKAAFEVYGFQGRVENFVHKNIKDILLTGHRQAVAWIDEWFDMSLEDVRTFEKDLQQKTNSKVKSQSKSEWLHAVQALMMLSVFFASAAFLVFLCQLYAMQRGGLFYTTGIFQIFSGLTVFSAALIYSIHSPEIVNSTRGRYGYCFYIAWMCCPLLLVSGSMYIHLRKKK</sequence>
<keyword evidence="2 5" id="KW-0812">Transmembrane</keyword>
<proteinExistence type="predicted"/>
<dbReference type="Pfam" id="PF00822">
    <property type="entry name" value="PMP22_Claudin"/>
    <property type="match status" value="1"/>
</dbReference>
<dbReference type="PRINTS" id="PR00391">
    <property type="entry name" value="PITRANSFER"/>
</dbReference>
<name>A0ABS2Z040_POLSE</name>